<reference evidence="2" key="1">
    <citation type="submission" date="2022-07" db="EMBL/GenBank/DDBJ databases">
        <title>Genome Sequence of Physisporinus lineatus.</title>
        <authorList>
            <person name="Buettner E."/>
        </authorList>
    </citation>
    <scope>NUCLEOTIDE SEQUENCE</scope>
    <source>
        <strain evidence="2">VT162</strain>
    </source>
</reference>
<accession>A0AAD5V2C2</accession>
<comment type="caution">
    <text evidence="2">The sequence shown here is derived from an EMBL/GenBank/DDBJ whole genome shotgun (WGS) entry which is preliminary data.</text>
</comment>
<evidence type="ECO:0000313" key="3">
    <source>
        <dbReference type="Proteomes" id="UP001212997"/>
    </source>
</evidence>
<name>A0AAD5V2C2_9APHY</name>
<evidence type="ECO:0000313" key="2">
    <source>
        <dbReference type="EMBL" id="KAJ3482920.1"/>
    </source>
</evidence>
<dbReference type="Proteomes" id="UP001212997">
    <property type="component" value="Unassembled WGS sequence"/>
</dbReference>
<evidence type="ECO:0000256" key="1">
    <source>
        <dbReference type="SAM" id="MobiDB-lite"/>
    </source>
</evidence>
<dbReference type="AlphaFoldDB" id="A0AAD5V2C2"/>
<sequence>MHRSAPTARIPTRAGATQPAFNPNLDQVSRSYAMQTIYSLNSTAPDMQAVDVRTPGNQWVHGTVRAINMLAHNGAAQYIVEYINDQGVVTQGPFTRQAIRPRSA</sequence>
<protein>
    <submittedName>
        <fullName evidence="2">Uncharacterized protein</fullName>
    </submittedName>
</protein>
<proteinExistence type="predicted"/>
<organism evidence="2 3">
    <name type="scientific">Meripilus lineatus</name>
    <dbReference type="NCBI Taxonomy" id="2056292"/>
    <lineage>
        <taxon>Eukaryota</taxon>
        <taxon>Fungi</taxon>
        <taxon>Dikarya</taxon>
        <taxon>Basidiomycota</taxon>
        <taxon>Agaricomycotina</taxon>
        <taxon>Agaricomycetes</taxon>
        <taxon>Polyporales</taxon>
        <taxon>Meripilaceae</taxon>
        <taxon>Meripilus</taxon>
    </lineage>
</organism>
<keyword evidence="3" id="KW-1185">Reference proteome</keyword>
<gene>
    <name evidence="2" type="ORF">NLI96_g6649</name>
</gene>
<dbReference type="EMBL" id="JANAWD010000250">
    <property type="protein sequence ID" value="KAJ3482920.1"/>
    <property type="molecule type" value="Genomic_DNA"/>
</dbReference>
<feature type="region of interest" description="Disordered" evidence="1">
    <location>
        <begin position="1"/>
        <end position="23"/>
    </location>
</feature>